<evidence type="ECO:0000259" key="3">
    <source>
        <dbReference type="PROSITE" id="PS50977"/>
    </source>
</evidence>
<dbReference type="PANTHER" id="PTHR30055:SF200">
    <property type="entry name" value="HTH-TYPE TRANSCRIPTIONAL REPRESSOR BDCR"/>
    <property type="match status" value="1"/>
</dbReference>
<feature type="DNA-binding region" description="H-T-H motif" evidence="2">
    <location>
        <begin position="32"/>
        <end position="51"/>
    </location>
</feature>
<sequence length="196" mass="21582">MTRTGERTTVTSAAVLDSALTLFAELGYHGTALSQIAESLEVRTPSLYNHMRGKQGLLLTIVRGTVTGVLDDFAAATDGLTDPGDKLRAAVRAYALRHASHRREAIVVNRDTSSLDEPHRSEMQELRRRHDHALRAIIEEGVTAGRFSVDSPALASFAIREMCVSVARWFRDDGPRTADQVADEYTDFAMRIVGSR</sequence>
<comment type="caution">
    <text evidence="4">The sequence shown here is derived from an EMBL/GenBank/DDBJ whole genome shotgun (WGS) entry which is preliminary data.</text>
</comment>
<dbReference type="RefSeq" id="WP_218592994.1">
    <property type="nucleotide sequence ID" value="NZ_JADQDE010000234.1"/>
</dbReference>
<feature type="domain" description="HTH tetR-type" evidence="3">
    <location>
        <begin position="9"/>
        <end position="69"/>
    </location>
</feature>
<dbReference type="InterPro" id="IPR050109">
    <property type="entry name" value="HTH-type_TetR-like_transc_reg"/>
</dbReference>
<dbReference type="InterPro" id="IPR001647">
    <property type="entry name" value="HTH_TetR"/>
</dbReference>
<protein>
    <submittedName>
        <fullName evidence="4">TetR family transcriptional regulator</fullName>
    </submittedName>
</protein>
<keyword evidence="5" id="KW-1185">Reference proteome</keyword>
<evidence type="ECO:0000313" key="5">
    <source>
        <dbReference type="Proteomes" id="UP000694300"/>
    </source>
</evidence>
<evidence type="ECO:0000256" key="1">
    <source>
        <dbReference type="ARBA" id="ARBA00023125"/>
    </source>
</evidence>
<accession>A0ABS6UHA0</accession>
<dbReference type="PROSITE" id="PS50977">
    <property type="entry name" value="HTH_TETR_2"/>
    <property type="match status" value="1"/>
</dbReference>
<dbReference type="Pfam" id="PF17932">
    <property type="entry name" value="TetR_C_24"/>
    <property type="match status" value="1"/>
</dbReference>
<dbReference type="Pfam" id="PF00440">
    <property type="entry name" value="TetR_N"/>
    <property type="match status" value="1"/>
</dbReference>
<reference evidence="4 5" key="1">
    <citation type="submission" date="2020-11" db="EMBL/GenBank/DDBJ databases">
        <title>Pseudonocardia abyssalis sp. nov. and Pseudonocardia oceani sp. nov., description and phylogenomic analysis of two novel actinomycetes isolated from the deep Southern Ocean.</title>
        <authorList>
            <person name="Parra J."/>
        </authorList>
    </citation>
    <scope>NUCLEOTIDE SEQUENCE [LARGE SCALE GENOMIC DNA]</scope>
    <source>
        <strain evidence="5">KRD185</strain>
    </source>
</reference>
<name>A0ABS6UHA0_9PSEU</name>
<dbReference type="PANTHER" id="PTHR30055">
    <property type="entry name" value="HTH-TYPE TRANSCRIPTIONAL REGULATOR RUTR"/>
    <property type="match status" value="1"/>
</dbReference>
<dbReference type="EMBL" id="JADQDF010000001">
    <property type="protein sequence ID" value="MBW0131632.1"/>
    <property type="molecule type" value="Genomic_DNA"/>
</dbReference>
<organism evidence="4 5">
    <name type="scientific">Pseudonocardia oceani</name>
    <dbReference type="NCBI Taxonomy" id="2792013"/>
    <lineage>
        <taxon>Bacteria</taxon>
        <taxon>Bacillati</taxon>
        <taxon>Actinomycetota</taxon>
        <taxon>Actinomycetes</taxon>
        <taxon>Pseudonocardiales</taxon>
        <taxon>Pseudonocardiaceae</taxon>
        <taxon>Pseudonocardia</taxon>
    </lineage>
</organism>
<keyword evidence="1 2" id="KW-0238">DNA-binding</keyword>
<gene>
    <name evidence="4" type="ORF">I4I82_28715</name>
</gene>
<dbReference type="InterPro" id="IPR041490">
    <property type="entry name" value="KstR2_TetR_C"/>
</dbReference>
<evidence type="ECO:0000313" key="4">
    <source>
        <dbReference type="EMBL" id="MBW0131632.1"/>
    </source>
</evidence>
<proteinExistence type="predicted"/>
<dbReference type="Proteomes" id="UP000694300">
    <property type="component" value="Unassembled WGS sequence"/>
</dbReference>
<evidence type="ECO:0000256" key="2">
    <source>
        <dbReference type="PROSITE-ProRule" id="PRU00335"/>
    </source>
</evidence>